<dbReference type="Proteomes" id="UP001302978">
    <property type="component" value="Chromosome"/>
</dbReference>
<evidence type="ECO:0000256" key="1">
    <source>
        <dbReference type="SAM" id="Phobius"/>
    </source>
</evidence>
<keyword evidence="1" id="KW-0472">Membrane</keyword>
<dbReference type="GeneID" id="85195149"/>
<protein>
    <submittedName>
        <fullName evidence="2">Uncharacterized protein</fullName>
    </submittedName>
</protein>
<proteinExistence type="predicted"/>
<accession>A0AA96V070</accession>
<organism evidence="2 3">
    <name type="scientific">Methanimicrococcus hongohii</name>
    <dbReference type="NCBI Taxonomy" id="3028295"/>
    <lineage>
        <taxon>Archaea</taxon>
        <taxon>Methanobacteriati</taxon>
        <taxon>Methanobacteriota</taxon>
        <taxon>Stenosarchaea group</taxon>
        <taxon>Methanomicrobia</taxon>
        <taxon>Methanosarcinales</taxon>
        <taxon>Methanosarcinaceae</taxon>
        <taxon>Methanimicrococcus</taxon>
    </lineage>
</organism>
<gene>
    <name evidence="2" type="ORF">MmiHf6_06440</name>
</gene>
<sequence length="67" mass="7127">METKQIVTIVAAIVAVVGVILLLLGALSYFGIWSLSYVVGREVMTMVAGLVVLIIGGVGVWYARSKM</sequence>
<dbReference type="AlphaFoldDB" id="A0AA96V070"/>
<keyword evidence="3" id="KW-1185">Reference proteome</keyword>
<evidence type="ECO:0000313" key="2">
    <source>
        <dbReference type="EMBL" id="WNY23338.1"/>
    </source>
</evidence>
<name>A0AA96V070_9EURY</name>
<keyword evidence="1" id="KW-1133">Transmembrane helix</keyword>
<keyword evidence="1" id="KW-0812">Transmembrane</keyword>
<evidence type="ECO:0000313" key="3">
    <source>
        <dbReference type="Proteomes" id="UP001302978"/>
    </source>
</evidence>
<dbReference type="RefSeq" id="WP_316558351.1">
    <property type="nucleotide sequence ID" value="NZ_CP131059.1"/>
</dbReference>
<dbReference type="KEGG" id="mehf:MmiHf6_06440"/>
<feature type="transmembrane region" description="Helical" evidence="1">
    <location>
        <begin position="7"/>
        <end position="31"/>
    </location>
</feature>
<reference evidence="2 3" key="1">
    <citation type="submission" date="2023-07" db="EMBL/GenBank/DDBJ databases">
        <title>Closed genoem sequence of Methanomicrococcus sp. Hf6.</title>
        <authorList>
            <person name="Poehlein A."/>
            <person name="Protasov E."/>
            <person name="Platt K."/>
            <person name="Reeh H."/>
            <person name="Daniel R."/>
            <person name="Brune A."/>
        </authorList>
    </citation>
    <scope>NUCLEOTIDE SEQUENCE [LARGE SCALE GENOMIC DNA]</scope>
    <source>
        <strain evidence="2 3">Hf6</strain>
    </source>
</reference>
<feature type="transmembrane region" description="Helical" evidence="1">
    <location>
        <begin position="43"/>
        <end position="63"/>
    </location>
</feature>
<dbReference type="EMBL" id="CP131059">
    <property type="protein sequence ID" value="WNY23338.1"/>
    <property type="molecule type" value="Genomic_DNA"/>
</dbReference>